<name>A0AA49IZ54_9PROT</name>
<organism evidence="1">
    <name type="scientific">Candidatus Nitricoxidivorans perseverans</name>
    <dbReference type="NCBI Taxonomy" id="2975601"/>
    <lineage>
        <taxon>Bacteria</taxon>
        <taxon>Pseudomonadati</taxon>
        <taxon>Pseudomonadota</taxon>
        <taxon>Betaproteobacteria</taxon>
        <taxon>Nitrosomonadales</taxon>
        <taxon>Sterolibacteriaceae</taxon>
        <taxon>Candidatus Nitricoxidivorans</taxon>
    </lineage>
</organism>
<reference evidence="1" key="1">
    <citation type="journal article" date="2023" name="Nat. Microbiol.">
        <title>Enrichment and characterization of a nitric oxide-reducing microbial community in a continuous bioreactor.</title>
        <authorList>
            <person name="Garrido-Amador P."/>
            <person name="Stortenbeker N."/>
            <person name="Wessels H.J.C.T."/>
            <person name="Speth D.R."/>
            <person name="Garcia-Heredia I."/>
            <person name="Kartal B."/>
        </authorList>
    </citation>
    <scope>NUCLEOTIDE SEQUENCE</scope>
    <source>
        <strain evidence="1">MAG1</strain>
    </source>
</reference>
<dbReference type="AlphaFoldDB" id="A0AA49IZ54"/>
<protein>
    <submittedName>
        <fullName evidence="1">Uncharacterized protein</fullName>
    </submittedName>
</protein>
<dbReference type="Proteomes" id="UP001234916">
    <property type="component" value="Chromosome"/>
</dbReference>
<accession>A0AA49IZ54</accession>
<dbReference type="EMBL" id="CP107246">
    <property type="protein sequence ID" value="WIM06568.1"/>
    <property type="molecule type" value="Genomic_DNA"/>
</dbReference>
<evidence type="ECO:0000313" key="1">
    <source>
        <dbReference type="EMBL" id="WIM06568.1"/>
    </source>
</evidence>
<sequence length="106" mass="12279">MFHSNDERKFTPCQSECFVYSYDAGRAFQVLYWQVENDNITPWVFAGGSFTRLDGCEPTEAGEAAYRAEVERINMMEPEDFVIGSPVEFRDAEDDWDSGAYFMTMR</sequence>
<proteinExistence type="predicted"/>
<dbReference type="KEGG" id="npv:OHM77_04700"/>
<gene>
    <name evidence="1" type="ORF">OHM77_04700</name>
</gene>